<evidence type="ECO:0000313" key="1">
    <source>
        <dbReference type="EMBL" id="KLI03626.1"/>
    </source>
</evidence>
<dbReference type="AlphaFoldDB" id="A0A0U1QSG0"/>
<name>A0A0U1QSG0_9BACL</name>
<dbReference type="InterPro" id="IPR024562">
    <property type="entry name" value="YqhG"/>
</dbReference>
<keyword evidence="2" id="KW-1185">Reference proteome</keyword>
<protein>
    <submittedName>
        <fullName evidence="1">Uncharacterized protein</fullName>
    </submittedName>
</protein>
<comment type="caution">
    <text evidence="1">The sequence shown here is derived from an EMBL/GenBank/DDBJ whole genome shotgun (WGS) entry which is preliminary data.</text>
</comment>
<gene>
    <name evidence="1" type="ORF">SINU_01645</name>
</gene>
<reference evidence="1 2" key="1">
    <citation type="journal article" date="2011" name="J. Bacteriol.">
        <title>Draft genome sequence of Sporolactobacillus inulinus strain CASD, an efficient D-lactic acid-producing bacterium with high-concentration lactate tolerance capability.</title>
        <authorList>
            <person name="Yu B."/>
            <person name="Su F."/>
            <person name="Wang L."/>
            <person name="Xu K."/>
            <person name="Zhao B."/>
            <person name="Xu P."/>
        </authorList>
    </citation>
    <scope>NUCLEOTIDE SEQUENCE [LARGE SCALE GENOMIC DNA]</scope>
    <source>
        <strain evidence="1 2">CASD</strain>
    </source>
</reference>
<proteinExistence type="predicted"/>
<dbReference type="RefSeq" id="WP_010023216.1">
    <property type="nucleotide sequence ID" value="NZ_AFVQ02000019.1"/>
</dbReference>
<dbReference type="Proteomes" id="UP000035553">
    <property type="component" value="Unassembled WGS sequence"/>
</dbReference>
<dbReference type="Pfam" id="PF11079">
    <property type="entry name" value="YqhG"/>
    <property type="match status" value="1"/>
</dbReference>
<dbReference type="EMBL" id="AFVQ02000019">
    <property type="protein sequence ID" value="KLI03626.1"/>
    <property type="molecule type" value="Genomic_DNA"/>
</dbReference>
<evidence type="ECO:0000313" key="2">
    <source>
        <dbReference type="Proteomes" id="UP000035553"/>
    </source>
</evidence>
<dbReference type="STRING" id="1069536.SINU_01645"/>
<dbReference type="OrthoDB" id="2433584at2"/>
<organism evidence="1 2">
    <name type="scientific">Sporolactobacillus inulinus CASD</name>
    <dbReference type="NCBI Taxonomy" id="1069536"/>
    <lineage>
        <taxon>Bacteria</taxon>
        <taxon>Bacillati</taxon>
        <taxon>Bacillota</taxon>
        <taxon>Bacilli</taxon>
        <taxon>Bacillales</taxon>
        <taxon>Sporolactobacillaceae</taxon>
        <taxon>Sporolactobacillus</taxon>
    </lineage>
</organism>
<sequence>MQQAEIHDFLNRFFSSSECELLPVADDHDQLKVKLTKAMDKLLMNRPFYWHYIEQIGAEPETAVLNFRFSDRIQEGEFIHSGSPRLHQILDASEKMGRYIRMYQVLANKLSPALEPWLCINMKISYQCDLKKDRICSMGLQLINGTMIEGFQSVLNTLHLSQKLPDYCYTLRPLITIKSGLARIEHFIESELQKENFEWADHAATRWDKDLQLLNAFYEHQEEKPERYVQEKQALKEQYQPQIKVTLINAGLFFLQSAAFLPDLIKDH</sequence>
<accession>A0A0U1QSG0</accession>